<proteinExistence type="predicted"/>
<gene>
    <name evidence="1" type="ORF">DME_LOCUS8011</name>
</gene>
<dbReference type="AlphaFoldDB" id="A0A0N4UAF5"/>
<name>A0A0N4UAF5_DRAME</name>
<keyword evidence="3" id="KW-1185">Reference proteome</keyword>
<dbReference type="WBParaSite" id="DME_0000412801-mRNA-1">
    <property type="protein sequence ID" value="DME_0000412801-mRNA-1"/>
    <property type="gene ID" value="DME_0000412801"/>
</dbReference>
<reference evidence="4" key="1">
    <citation type="submission" date="2017-02" db="UniProtKB">
        <authorList>
            <consortium name="WormBaseParasite"/>
        </authorList>
    </citation>
    <scope>IDENTIFICATION</scope>
</reference>
<dbReference type="Proteomes" id="UP000038040">
    <property type="component" value="Unplaced"/>
</dbReference>
<protein>
    <submittedName>
        <fullName evidence="1 4">Uncharacterized protein</fullName>
    </submittedName>
</protein>
<evidence type="ECO:0000313" key="4">
    <source>
        <dbReference type="WBParaSite" id="DME_0000412801-mRNA-1"/>
    </source>
</evidence>
<sequence length="137" mass="16418">MKLLFDKKNVPNLDLALSSNDNNMPEYVNEGYLQSPKKMIYVQSRFTRKVGSLIDLDLDTSDHKFKTIEKNDENCCVNKFNYMNEMTCKESIKARKRKTFRNTSNENFVRLRIDRKKLTFKKFSKYRKKRICAQKIR</sequence>
<organism evidence="2 4">
    <name type="scientific">Dracunculus medinensis</name>
    <name type="common">Guinea worm</name>
    <dbReference type="NCBI Taxonomy" id="318479"/>
    <lineage>
        <taxon>Eukaryota</taxon>
        <taxon>Metazoa</taxon>
        <taxon>Ecdysozoa</taxon>
        <taxon>Nematoda</taxon>
        <taxon>Chromadorea</taxon>
        <taxon>Rhabditida</taxon>
        <taxon>Spirurina</taxon>
        <taxon>Dracunculoidea</taxon>
        <taxon>Dracunculidae</taxon>
        <taxon>Dracunculus</taxon>
    </lineage>
</organism>
<evidence type="ECO:0000313" key="3">
    <source>
        <dbReference type="Proteomes" id="UP000274756"/>
    </source>
</evidence>
<dbReference type="Proteomes" id="UP000274756">
    <property type="component" value="Unassembled WGS sequence"/>
</dbReference>
<evidence type="ECO:0000313" key="2">
    <source>
        <dbReference type="Proteomes" id="UP000038040"/>
    </source>
</evidence>
<evidence type="ECO:0000313" key="1">
    <source>
        <dbReference type="EMBL" id="VDN58038.1"/>
    </source>
</evidence>
<accession>A0A0N4UAF5</accession>
<dbReference type="EMBL" id="UYYG01001165">
    <property type="protein sequence ID" value="VDN58038.1"/>
    <property type="molecule type" value="Genomic_DNA"/>
</dbReference>
<reference evidence="1 3" key="2">
    <citation type="submission" date="2018-11" db="EMBL/GenBank/DDBJ databases">
        <authorList>
            <consortium name="Pathogen Informatics"/>
        </authorList>
    </citation>
    <scope>NUCLEOTIDE SEQUENCE [LARGE SCALE GENOMIC DNA]</scope>
</reference>